<evidence type="ECO:0000313" key="3">
    <source>
        <dbReference type="EMBL" id="PLN78749.1"/>
    </source>
</evidence>
<dbReference type="Pfam" id="PF22980">
    <property type="entry name" value="Myb_DNA-bind_8"/>
    <property type="match status" value="1"/>
</dbReference>
<feature type="compositionally biased region" description="Basic residues" evidence="1">
    <location>
        <begin position="78"/>
        <end position="87"/>
    </location>
</feature>
<dbReference type="OrthoDB" id="5353914at2759"/>
<feature type="region of interest" description="Disordered" evidence="1">
    <location>
        <begin position="50"/>
        <end position="103"/>
    </location>
</feature>
<feature type="compositionally biased region" description="Polar residues" evidence="1">
    <location>
        <begin position="52"/>
        <end position="67"/>
    </location>
</feature>
<feature type="domain" description="Myb-like DNA-binding" evidence="2">
    <location>
        <begin position="7"/>
        <end position="53"/>
    </location>
</feature>
<protein>
    <recommendedName>
        <fullName evidence="2">Myb-like DNA-binding domain-containing protein</fullName>
    </recommendedName>
</protein>
<keyword evidence="4" id="KW-1185">Reference proteome</keyword>
<feature type="region of interest" description="Disordered" evidence="1">
    <location>
        <begin position="129"/>
        <end position="178"/>
    </location>
</feature>
<dbReference type="AlphaFoldDB" id="A0A2J5HNT4"/>
<feature type="compositionally biased region" description="Acidic residues" evidence="1">
    <location>
        <begin position="130"/>
        <end position="142"/>
    </location>
</feature>
<sequence length="178" mass="18799">MSRTSDQDATKFLLSCVRHSNHGKISFEEVANECGITSKGAAAKRYERLVKSHSSTTKPAISNNDEYVNTGAAESSKKGRSPAKRKSAVASAKGAVKKAKSTSGVAAETEIGEVVSDILSKSEMKKLDYELDAAEPSEDDHDTGEKAVTGEISGDEMKNLDGELDAAEGSKLGLGRAF</sequence>
<proteinExistence type="predicted"/>
<dbReference type="InterPro" id="IPR054505">
    <property type="entry name" value="Myb_DNA-bind_8"/>
</dbReference>
<evidence type="ECO:0000313" key="4">
    <source>
        <dbReference type="Proteomes" id="UP000235023"/>
    </source>
</evidence>
<gene>
    <name evidence="3" type="ORF">BDW42DRAFT_201981</name>
</gene>
<dbReference type="Proteomes" id="UP000235023">
    <property type="component" value="Unassembled WGS sequence"/>
</dbReference>
<evidence type="ECO:0000259" key="2">
    <source>
        <dbReference type="Pfam" id="PF22980"/>
    </source>
</evidence>
<evidence type="ECO:0000256" key="1">
    <source>
        <dbReference type="SAM" id="MobiDB-lite"/>
    </source>
</evidence>
<dbReference type="EMBL" id="KZ559571">
    <property type="protein sequence ID" value="PLN78749.1"/>
    <property type="molecule type" value="Genomic_DNA"/>
</dbReference>
<reference evidence="4" key="1">
    <citation type="submission" date="2017-12" db="EMBL/GenBank/DDBJ databases">
        <authorList>
            <consortium name="DOE Joint Genome Institute"/>
            <person name="Mondo S.J."/>
            <person name="Kjaerbolling I."/>
            <person name="Vesth T.C."/>
            <person name="Frisvad J.C."/>
            <person name="Nybo J.L."/>
            <person name="Theobald S."/>
            <person name="Kuo A."/>
            <person name="Bowyer P."/>
            <person name="Matsuda Y."/>
            <person name="Lyhne E.K."/>
            <person name="Kogle M.E."/>
            <person name="Clum A."/>
            <person name="Lipzen A."/>
            <person name="Salamov A."/>
            <person name="Ngan C.Y."/>
            <person name="Daum C."/>
            <person name="Chiniquy J."/>
            <person name="Barry K."/>
            <person name="LaButti K."/>
            <person name="Haridas S."/>
            <person name="Simmons B.A."/>
            <person name="Magnuson J.K."/>
            <person name="Mortensen U.H."/>
            <person name="Larsen T.O."/>
            <person name="Grigoriev I.V."/>
            <person name="Baker S.E."/>
            <person name="Andersen M.R."/>
            <person name="Nordberg H.P."/>
            <person name="Cantor M.N."/>
            <person name="Hua S.X."/>
        </authorList>
    </citation>
    <scope>NUCLEOTIDE SEQUENCE [LARGE SCALE GENOMIC DNA]</scope>
    <source>
        <strain evidence="4">IBT 19404</strain>
    </source>
</reference>
<accession>A0A2J5HNT4</accession>
<organism evidence="3 4">
    <name type="scientific">Aspergillus taichungensis</name>
    <dbReference type="NCBI Taxonomy" id="482145"/>
    <lineage>
        <taxon>Eukaryota</taxon>
        <taxon>Fungi</taxon>
        <taxon>Dikarya</taxon>
        <taxon>Ascomycota</taxon>
        <taxon>Pezizomycotina</taxon>
        <taxon>Eurotiomycetes</taxon>
        <taxon>Eurotiomycetidae</taxon>
        <taxon>Eurotiales</taxon>
        <taxon>Aspergillaceae</taxon>
        <taxon>Aspergillus</taxon>
        <taxon>Aspergillus subgen. Circumdati</taxon>
    </lineage>
</organism>
<name>A0A2J5HNT4_9EURO</name>